<name>A0A8J3IHK3_9CHLR</name>
<accession>A0A8J3IHK3</accession>
<proteinExistence type="predicted"/>
<comment type="caution">
    <text evidence="2">The sequence shown here is derived from an EMBL/GenBank/DDBJ whole genome shotgun (WGS) entry which is preliminary data.</text>
</comment>
<organism evidence="2 3">
    <name type="scientific">Reticulibacter mediterranei</name>
    <dbReference type="NCBI Taxonomy" id="2778369"/>
    <lineage>
        <taxon>Bacteria</taxon>
        <taxon>Bacillati</taxon>
        <taxon>Chloroflexota</taxon>
        <taxon>Ktedonobacteria</taxon>
        <taxon>Ktedonobacterales</taxon>
        <taxon>Reticulibacteraceae</taxon>
        <taxon>Reticulibacter</taxon>
    </lineage>
</organism>
<dbReference type="SUPFAM" id="SSF103501">
    <property type="entry name" value="Respiratory nitrate reductase 1 gamma chain"/>
    <property type="match status" value="1"/>
</dbReference>
<keyword evidence="1" id="KW-0472">Membrane</keyword>
<dbReference type="EMBL" id="BNJK01000001">
    <property type="protein sequence ID" value="GHO91602.1"/>
    <property type="molecule type" value="Genomic_DNA"/>
</dbReference>
<feature type="transmembrane region" description="Helical" evidence="1">
    <location>
        <begin position="45"/>
        <end position="64"/>
    </location>
</feature>
<protein>
    <submittedName>
        <fullName evidence="2">Uncharacterized protein</fullName>
    </submittedName>
</protein>
<sequence>MNDNVQPDRRPPRFPAFGIALLVTLLLLILIVIGSRGLRDFDSALIGYAVATVFTVAALAYRYTLWISRPPTWRYFRAGWANFFSLRNFSRYSLLIPKAWWTDILAQTFILKRGLWRWIMHMSIFWGVILSLAITLPLTFGWLRFTLIPPDQYLAWFFGLPMLRFPIEAGTGFAIYHALDFTAALLIIGVVIALWRRITDAGLLIVQRFSFDLVPLVLLIAIAVTGLALTASSMWWEGKFYWFISLTHQITVVLWLLSIPFGKFFHIIQRPASIGVTLYQTINQDIEHYGEHTHNNATTEGGQCERCGQELPSEQFIHDLKGVLNDLGQQYQLGEGLGSLHDYCPTCKRVLRGSAYYHLMGKRFL</sequence>
<gene>
    <name evidence="2" type="ORF">KSF_016500</name>
</gene>
<dbReference type="RefSeq" id="WP_220202488.1">
    <property type="nucleotide sequence ID" value="NZ_BNJK01000001.1"/>
</dbReference>
<feature type="transmembrane region" description="Helical" evidence="1">
    <location>
        <begin position="173"/>
        <end position="195"/>
    </location>
</feature>
<evidence type="ECO:0000313" key="3">
    <source>
        <dbReference type="Proteomes" id="UP000597444"/>
    </source>
</evidence>
<dbReference type="InterPro" id="IPR036197">
    <property type="entry name" value="NarG-like_sf"/>
</dbReference>
<feature type="transmembrane region" description="Helical" evidence="1">
    <location>
        <begin position="123"/>
        <end position="143"/>
    </location>
</feature>
<dbReference type="Gene3D" id="1.20.950.20">
    <property type="entry name" value="Transmembrane di-heme cytochromes, Chain C"/>
    <property type="match status" value="1"/>
</dbReference>
<feature type="transmembrane region" description="Helical" evidence="1">
    <location>
        <begin position="216"/>
        <end position="236"/>
    </location>
</feature>
<keyword evidence="1" id="KW-0812">Transmembrane</keyword>
<feature type="transmembrane region" description="Helical" evidence="1">
    <location>
        <begin position="14"/>
        <end position="33"/>
    </location>
</feature>
<keyword evidence="1" id="KW-1133">Transmembrane helix</keyword>
<dbReference type="AlphaFoldDB" id="A0A8J3IHK3"/>
<reference evidence="2" key="1">
    <citation type="submission" date="2020-10" db="EMBL/GenBank/DDBJ databases">
        <title>Taxonomic study of unclassified bacteria belonging to the class Ktedonobacteria.</title>
        <authorList>
            <person name="Yabe S."/>
            <person name="Wang C.M."/>
            <person name="Zheng Y."/>
            <person name="Sakai Y."/>
            <person name="Cavaletti L."/>
            <person name="Monciardini P."/>
            <person name="Donadio S."/>
        </authorList>
    </citation>
    <scope>NUCLEOTIDE SEQUENCE</scope>
    <source>
        <strain evidence="2">ID150040</strain>
    </source>
</reference>
<evidence type="ECO:0000256" key="1">
    <source>
        <dbReference type="SAM" id="Phobius"/>
    </source>
</evidence>
<dbReference type="Proteomes" id="UP000597444">
    <property type="component" value="Unassembled WGS sequence"/>
</dbReference>
<evidence type="ECO:0000313" key="2">
    <source>
        <dbReference type="EMBL" id="GHO91602.1"/>
    </source>
</evidence>
<keyword evidence="3" id="KW-1185">Reference proteome</keyword>
<feature type="transmembrane region" description="Helical" evidence="1">
    <location>
        <begin position="242"/>
        <end position="261"/>
    </location>
</feature>